<protein>
    <submittedName>
        <fullName evidence="2">Molybdopterin-guanine dinucleotide biosynthesis protein</fullName>
    </submittedName>
</protein>
<comment type="caution">
    <text evidence="2">The sequence shown here is derived from an EMBL/GenBank/DDBJ whole genome shotgun (WGS) entry which is preliminary data.</text>
</comment>
<evidence type="ECO:0000313" key="3">
    <source>
        <dbReference type="Proteomes" id="UP000523139"/>
    </source>
</evidence>
<evidence type="ECO:0000259" key="1">
    <source>
        <dbReference type="Pfam" id="PF20058"/>
    </source>
</evidence>
<feature type="domain" description="DUF6457" evidence="1">
    <location>
        <begin position="8"/>
        <end position="89"/>
    </location>
</feature>
<dbReference type="Proteomes" id="UP000523139">
    <property type="component" value="Unassembled WGS sequence"/>
</dbReference>
<keyword evidence="3" id="KW-1185">Reference proteome</keyword>
<sequence>MSDDARLATVEEWARELARALEVEETALDIDAILSLAGEAAHTVVRPAAPVTTFIIGYVAGLAEATGQASFTTAQAAASGVARRLLQERDAVQQTTDDEYP</sequence>
<evidence type="ECO:0000313" key="2">
    <source>
        <dbReference type="EMBL" id="NLS08977.1"/>
    </source>
</evidence>
<dbReference type="InterPro" id="IPR045598">
    <property type="entry name" value="DUF6457"/>
</dbReference>
<gene>
    <name evidence="2" type="ORF">HGQ17_02955</name>
</gene>
<name>A0A7X8YDB9_9MICC</name>
<dbReference type="Pfam" id="PF20058">
    <property type="entry name" value="DUF6457"/>
    <property type="match status" value="1"/>
</dbReference>
<reference evidence="2 3" key="1">
    <citation type="submission" date="2020-04" db="EMBL/GenBank/DDBJ databases">
        <title>Nesterenkonia sp. nov., isolated from marine sediment.</title>
        <authorList>
            <person name="Zhang G."/>
        </authorList>
    </citation>
    <scope>NUCLEOTIDE SEQUENCE [LARGE SCALE GENOMIC DNA]</scope>
    <source>
        <strain evidence="2 3">MY13</strain>
    </source>
</reference>
<organism evidence="2 3">
    <name type="scientific">Nesterenkonia sedimenti</name>
    <dbReference type="NCBI Taxonomy" id="1463632"/>
    <lineage>
        <taxon>Bacteria</taxon>
        <taxon>Bacillati</taxon>
        <taxon>Actinomycetota</taxon>
        <taxon>Actinomycetes</taxon>
        <taxon>Micrococcales</taxon>
        <taxon>Micrococcaceae</taxon>
        <taxon>Nesterenkonia</taxon>
    </lineage>
</organism>
<accession>A0A7X8YDB9</accession>
<proteinExistence type="predicted"/>
<dbReference type="EMBL" id="JABAHY010000002">
    <property type="protein sequence ID" value="NLS08977.1"/>
    <property type="molecule type" value="Genomic_DNA"/>
</dbReference>
<dbReference type="RefSeq" id="WP_168886489.1">
    <property type="nucleotide sequence ID" value="NZ_JABAHY010000002.1"/>
</dbReference>
<dbReference type="AlphaFoldDB" id="A0A7X8YDB9"/>